<gene>
    <name evidence="2" type="ORF">H6G83_02815</name>
</gene>
<dbReference type="Proteomes" id="UP000661112">
    <property type="component" value="Unassembled WGS sequence"/>
</dbReference>
<dbReference type="SUPFAM" id="SSF47413">
    <property type="entry name" value="lambda repressor-like DNA-binding domains"/>
    <property type="match status" value="1"/>
</dbReference>
<dbReference type="InterPro" id="IPR001387">
    <property type="entry name" value="Cro/C1-type_HTH"/>
</dbReference>
<dbReference type="InterPro" id="IPR010982">
    <property type="entry name" value="Lambda_DNA-bd_dom_sf"/>
</dbReference>
<evidence type="ECO:0000259" key="1">
    <source>
        <dbReference type="PROSITE" id="PS50943"/>
    </source>
</evidence>
<sequence>MNLKDLRKNQNLRTVDVASRIGIGESTVRNWEKGRTVPKLRLDQLLELLKLYKCSFDDLISAFKKSQQEQPGGD</sequence>
<name>A0ABR8CZG3_9NOST</name>
<accession>A0ABR8CZG3</accession>
<evidence type="ECO:0000313" key="2">
    <source>
        <dbReference type="EMBL" id="MBD2499558.1"/>
    </source>
</evidence>
<dbReference type="RefSeq" id="WP_190466633.1">
    <property type="nucleotide sequence ID" value="NZ_JACJSG010000003.1"/>
</dbReference>
<dbReference type="Pfam" id="PF01381">
    <property type="entry name" value="HTH_3"/>
    <property type="match status" value="1"/>
</dbReference>
<dbReference type="PROSITE" id="PS50943">
    <property type="entry name" value="HTH_CROC1"/>
    <property type="match status" value="1"/>
</dbReference>
<organism evidence="2 3">
    <name type="scientific">Anabaena azotica FACHB-119</name>
    <dbReference type="NCBI Taxonomy" id="947527"/>
    <lineage>
        <taxon>Bacteria</taxon>
        <taxon>Bacillati</taxon>
        <taxon>Cyanobacteriota</taxon>
        <taxon>Cyanophyceae</taxon>
        <taxon>Nostocales</taxon>
        <taxon>Nostocaceae</taxon>
        <taxon>Anabaena</taxon>
        <taxon>Anabaena azotica</taxon>
    </lineage>
</organism>
<dbReference type="CDD" id="cd00093">
    <property type="entry name" value="HTH_XRE"/>
    <property type="match status" value="1"/>
</dbReference>
<reference evidence="2 3" key="1">
    <citation type="journal article" date="2020" name="ISME J.">
        <title>Comparative genomics reveals insights into cyanobacterial evolution and habitat adaptation.</title>
        <authorList>
            <person name="Chen M.Y."/>
            <person name="Teng W.K."/>
            <person name="Zhao L."/>
            <person name="Hu C.X."/>
            <person name="Zhou Y.K."/>
            <person name="Han B.P."/>
            <person name="Song L.R."/>
            <person name="Shu W.S."/>
        </authorList>
    </citation>
    <scope>NUCLEOTIDE SEQUENCE [LARGE SCALE GENOMIC DNA]</scope>
    <source>
        <strain evidence="2 3">FACHB-119</strain>
    </source>
</reference>
<protein>
    <submittedName>
        <fullName evidence="2">Helix-turn-helix transcriptional regulator</fullName>
    </submittedName>
</protein>
<evidence type="ECO:0000313" key="3">
    <source>
        <dbReference type="Proteomes" id="UP000661112"/>
    </source>
</evidence>
<proteinExistence type="predicted"/>
<dbReference type="SMART" id="SM00530">
    <property type="entry name" value="HTH_XRE"/>
    <property type="match status" value="1"/>
</dbReference>
<keyword evidence="3" id="KW-1185">Reference proteome</keyword>
<dbReference type="EMBL" id="JACJSG010000003">
    <property type="protein sequence ID" value="MBD2499558.1"/>
    <property type="molecule type" value="Genomic_DNA"/>
</dbReference>
<dbReference type="Gene3D" id="1.10.260.40">
    <property type="entry name" value="lambda repressor-like DNA-binding domains"/>
    <property type="match status" value="1"/>
</dbReference>
<comment type="caution">
    <text evidence="2">The sequence shown here is derived from an EMBL/GenBank/DDBJ whole genome shotgun (WGS) entry which is preliminary data.</text>
</comment>
<feature type="domain" description="HTH cro/C1-type" evidence="1">
    <location>
        <begin position="3"/>
        <end position="59"/>
    </location>
</feature>